<keyword evidence="3" id="KW-1185">Reference proteome</keyword>
<dbReference type="Proteomes" id="UP001168821">
    <property type="component" value="Unassembled WGS sequence"/>
</dbReference>
<accession>A0AA38IS25</accession>
<name>A0AA38IS25_9CUCU</name>
<dbReference type="EMBL" id="JALNTZ010000002">
    <property type="protein sequence ID" value="KAJ3660436.1"/>
    <property type="molecule type" value="Genomic_DNA"/>
</dbReference>
<feature type="region of interest" description="Disordered" evidence="1">
    <location>
        <begin position="67"/>
        <end position="86"/>
    </location>
</feature>
<evidence type="ECO:0000256" key="1">
    <source>
        <dbReference type="SAM" id="MobiDB-lite"/>
    </source>
</evidence>
<evidence type="ECO:0000313" key="3">
    <source>
        <dbReference type="Proteomes" id="UP001168821"/>
    </source>
</evidence>
<protein>
    <submittedName>
        <fullName evidence="2">Uncharacterized protein</fullName>
    </submittedName>
</protein>
<evidence type="ECO:0000313" key="2">
    <source>
        <dbReference type="EMBL" id="KAJ3660436.1"/>
    </source>
</evidence>
<sequence>MNVSCRRKSTARTGSPLMMLSSDVRRGQFSPIRPPRTIGIMKTPTFLMPIYMRRFMEAVFAAGLAGAPTAEEPREPRTRTAREPNSHNINFDIHSFNFTLELLTPVMLDIMFSCRASHCTHLRTPTDVGSIDIHYTASNQTFM</sequence>
<comment type="caution">
    <text evidence="2">The sequence shown here is derived from an EMBL/GenBank/DDBJ whole genome shotgun (WGS) entry which is preliminary data.</text>
</comment>
<reference evidence="2" key="1">
    <citation type="journal article" date="2023" name="G3 (Bethesda)">
        <title>Whole genome assemblies of Zophobas morio and Tenebrio molitor.</title>
        <authorList>
            <person name="Kaur S."/>
            <person name="Stinson S.A."/>
            <person name="diCenzo G.C."/>
        </authorList>
    </citation>
    <scope>NUCLEOTIDE SEQUENCE</scope>
    <source>
        <strain evidence="2">QUZm001</strain>
    </source>
</reference>
<proteinExistence type="predicted"/>
<organism evidence="2 3">
    <name type="scientific">Zophobas morio</name>
    <dbReference type="NCBI Taxonomy" id="2755281"/>
    <lineage>
        <taxon>Eukaryota</taxon>
        <taxon>Metazoa</taxon>
        <taxon>Ecdysozoa</taxon>
        <taxon>Arthropoda</taxon>
        <taxon>Hexapoda</taxon>
        <taxon>Insecta</taxon>
        <taxon>Pterygota</taxon>
        <taxon>Neoptera</taxon>
        <taxon>Endopterygota</taxon>
        <taxon>Coleoptera</taxon>
        <taxon>Polyphaga</taxon>
        <taxon>Cucujiformia</taxon>
        <taxon>Tenebrionidae</taxon>
        <taxon>Zophobas</taxon>
    </lineage>
</organism>
<gene>
    <name evidence="2" type="ORF">Zmor_004885</name>
</gene>
<feature type="compositionally biased region" description="Basic and acidic residues" evidence="1">
    <location>
        <begin position="71"/>
        <end position="85"/>
    </location>
</feature>
<dbReference type="AlphaFoldDB" id="A0AA38IS25"/>